<dbReference type="OrthoDB" id="5399929at2759"/>
<dbReference type="Proteomes" id="UP000800093">
    <property type="component" value="Unassembled WGS sequence"/>
</dbReference>
<feature type="compositionally biased region" description="Polar residues" evidence="7">
    <location>
        <begin position="1386"/>
        <end position="1396"/>
    </location>
</feature>
<evidence type="ECO:0000313" key="9">
    <source>
        <dbReference type="EMBL" id="KAF2262681.1"/>
    </source>
</evidence>
<dbReference type="GO" id="GO:0005634">
    <property type="term" value="C:nucleus"/>
    <property type="evidence" value="ECO:0007669"/>
    <property type="project" value="UniProtKB-SubCell"/>
</dbReference>
<feature type="compositionally biased region" description="Basic and acidic residues" evidence="7">
    <location>
        <begin position="1520"/>
        <end position="1531"/>
    </location>
</feature>
<comment type="caution">
    <text evidence="9">The sequence shown here is derived from an EMBL/GenBank/DDBJ whole genome shotgun (WGS) entry which is preliminary data.</text>
</comment>
<feature type="compositionally biased region" description="Basic residues" evidence="7">
    <location>
        <begin position="1564"/>
        <end position="1578"/>
    </location>
</feature>
<proteinExistence type="predicted"/>
<feature type="region of interest" description="Disordered" evidence="7">
    <location>
        <begin position="1"/>
        <end position="23"/>
    </location>
</feature>
<evidence type="ECO:0000256" key="7">
    <source>
        <dbReference type="SAM" id="MobiDB-lite"/>
    </source>
</evidence>
<feature type="compositionally biased region" description="Basic residues" evidence="7">
    <location>
        <begin position="1148"/>
        <end position="1161"/>
    </location>
</feature>
<evidence type="ECO:0000256" key="4">
    <source>
        <dbReference type="ARBA" id="ARBA00022895"/>
    </source>
</evidence>
<dbReference type="PANTHER" id="PTHR22928">
    <property type="entry name" value="TELOMERE-ASSOCIATED PROTEIN RIF1"/>
    <property type="match status" value="1"/>
</dbReference>
<name>A0A9P4K5W6_9PLEO</name>
<feature type="region of interest" description="Disordered" evidence="7">
    <location>
        <begin position="1386"/>
        <end position="1531"/>
    </location>
</feature>
<protein>
    <recommendedName>
        <fullName evidence="8">Telomere-associated protein Rif1 N-terminal domain-containing protein</fullName>
    </recommendedName>
</protein>
<feature type="region of interest" description="Disordered" evidence="7">
    <location>
        <begin position="1550"/>
        <end position="1697"/>
    </location>
</feature>
<keyword evidence="5" id="KW-0539">Nucleus</keyword>
<dbReference type="Pfam" id="PF12231">
    <property type="entry name" value="Rif1_N"/>
    <property type="match status" value="1"/>
</dbReference>
<dbReference type="GO" id="GO:0000723">
    <property type="term" value="P:telomere maintenance"/>
    <property type="evidence" value="ECO:0007669"/>
    <property type="project" value="TreeGrafter"/>
</dbReference>
<feature type="compositionally biased region" description="Polar residues" evidence="7">
    <location>
        <begin position="1633"/>
        <end position="1652"/>
    </location>
</feature>
<evidence type="ECO:0000256" key="5">
    <source>
        <dbReference type="ARBA" id="ARBA00023242"/>
    </source>
</evidence>
<feature type="compositionally biased region" description="Polar residues" evidence="7">
    <location>
        <begin position="1660"/>
        <end position="1678"/>
    </location>
</feature>
<evidence type="ECO:0000256" key="1">
    <source>
        <dbReference type="ARBA" id="ARBA00004123"/>
    </source>
</evidence>
<feature type="region of interest" description="Disordered" evidence="7">
    <location>
        <begin position="1210"/>
        <end position="1242"/>
    </location>
</feature>
<sequence length="1798" mass="200732">MVFSTSKFESFSIRPPTPPKEIKDLANDADEALEFMSDPFGTESELPKVATTLASAKSLLNTPEQSPSSETGGSTNSDRRRKRVNFELPICIIPDNGLAARPWTPLRSSPLRPLPQTRVSKPLKSILKAYDPTSTPPPIEEGVAAHKFQTFAEMLESIVKMLAQGSRPSKLDAYISLQRTMQAYDRVPDIQSLQDKMGLLSQFIRRDMQAASLIGTGSDSQLISQALKLLMALVRIPELRSSMDDEFCSSVIDRVIQVAADTNIPKTIINTHLALLMQQNFRPRTMTTARVEKVLDILDDIHKRVSGYSVLAYRIRIYKKLIQQSPDLMARHTERWFKHTVNAMLSMQKDINQSALETTICAAKTIGTNTQLTKAVLSVLNRVKDDGETFAKLIAQELDKMLSTENAALAPQIWAAITALMRGSLSSNQFPSIQDWLLLLENFFNSEHELVKVHASVAMNFLIYAVNMTLSTPTVWSKMLSKILQDQLQQRSQWKKSQGGAATSGYFTLLYYSLRPVAPLEQLDRYWTEFVADFWIPLIHSHSPKHSVAACRVVSGLLNGSRKPWNEQRALELKSHLMVQREELPLLDPRWVRKSLSSILKFVEPLLDATPWAPDAGEDESVKLMWIALLDSLVEAKSKEVVASTDTKDAVAHLVNLLRRVWDRHTAKLAMTQHKEDSWADKFCFLVETIIQKLGAFQFADKCLTRNGNDEFEAATPSHRYRGPRLSPLLYFIELLIGRSEGKLSDAVRLRVVKLMMEPCLDAQNSRLSKLEMLKGCSVAVEPSATTAVMTDFWNQIAALVNLCIHEQPSDSNERSLNQLGNEYDIVVDILALGSPHLLDTTYGHDLLTAFTETARREAGEGAVVLAVIEKVSERVLNMVPEKDGNACLAFISVLLKNIPKNIDRRILEQTRHKLSPSSPTLARNSEFDPYSHFYQAIVTTGTRLYISLMVQDYEKIKDFLCALTSSIHEYPTSLLTTYLRRIQSSITPWIEDPDRKMQKKDQYLKQIYREVLALWETICEAIGRLPRKDSSLLSALEHLIASGLSSRRWEIVKVTVATWNVTFGKEDSLQYPPRVEKAVQKLRGTVDLSLPSLLANEDYDSGLSFYESDSSDSNTRRRAQGSHIRDMPMPVDKPSRQSRSPAVSSAGRKKPSSRKVKGVRLRHEDSQINFEPVYSSLSNPFEQELQMLTERQQRMIEKQRQATIMFRDIGASRTSQPTPTASRSPALEPQSDALSADDLPTENSRIPLQALASIGPMDVYLGSSPTPNARRRSRQILSDDTSLATPNAVRTIQLTNETEDIGSSPPQFEKQSTQSAGNVVSDSFSYRQPENPTPPSENSESMEEECLPESNHMKRVGVAEASGDELSEVASSTVELQLTAQFNAELNAGSNSTAEKQPPRGGKALRESHNIFVDESSQQSVLHTMDGDAEMNELPPMSNSEVQKTQLPCPNTDVNDDSGNSLMDASCIEDSFSKSPPQQKSAAVSTPQVGGLRRSLRTLATSIPSGPASSKKRKQPPVDSERNYKKSKKVEHIKVEELSPILKLTQEEDENISDCIVVEQPKKKGRGRPSRSKSKKKSRDDSLQGVPNGLIVIPETTQKRSVRRSASSFGQVETPSETVIEDMPARKRAKTKATQDVSEAKTTPSESSELSQIKRATHVQVSPRRSSFLSIRGSSTVPDHEGTTIDPDPSESMPLSGTEQKLNTALQLRSNAVTPIVSEQRQSQQATTAVTTPSRSFTERVILTPRSVLEKLRSIKRMLSELPQMVLGRQEEREFDDTLFDIRREVHAAARRGEEGL</sequence>
<keyword evidence="6" id="KW-0131">Cell cycle</keyword>
<dbReference type="InterPro" id="IPR022031">
    <property type="entry name" value="Rif1_N"/>
</dbReference>
<dbReference type="GO" id="GO:0140445">
    <property type="term" value="C:chromosome, telomeric repeat region"/>
    <property type="evidence" value="ECO:0007669"/>
    <property type="project" value="TreeGrafter"/>
</dbReference>
<gene>
    <name evidence="9" type="ORF">CC78DRAFT_569549</name>
</gene>
<feature type="compositionally biased region" description="Polar residues" evidence="7">
    <location>
        <begin position="1305"/>
        <end position="1329"/>
    </location>
</feature>
<feature type="region of interest" description="Disordered" evidence="7">
    <location>
        <begin position="1106"/>
        <end position="1165"/>
    </location>
</feature>
<evidence type="ECO:0000256" key="2">
    <source>
        <dbReference type="ARBA" id="ARBA00004574"/>
    </source>
</evidence>
<feature type="compositionally biased region" description="Polar residues" evidence="7">
    <location>
        <begin position="1605"/>
        <end position="1618"/>
    </location>
</feature>
<evidence type="ECO:0000256" key="6">
    <source>
        <dbReference type="ARBA" id="ARBA00023306"/>
    </source>
</evidence>
<evidence type="ECO:0000259" key="8">
    <source>
        <dbReference type="Pfam" id="PF12231"/>
    </source>
</evidence>
<feature type="region of interest" description="Disordered" evidence="7">
    <location>
        <begin position="1263"/>
        <end position="1348"/>
    </location>
</feature>
<feature type="domain" description="Telomere-associated protein Rif1 N-terminal" evidence="8">
    <location>
        <begin position="162"/>
        <end position="531"/>
    </location>
</feature>
<comment type="subcellular location">
    <subcellularLocation>
        <location evidence="2">Chromosome</location>
        <location evidence="2">Telomere</location>
    </subcellularLocation>
    <subcellularLocation>
        <location evidence="1">Nucleus</location>
    </subcellularLocation>
</comment>
<organism evidence="9 10">
    <name type="scientific">Lojkania enalia</name>
    <dbReference type="NCBI Taxonomy" id="147567"/>
    <lineage>
        <taxon>Eukaryota</taxon>
        <taxon>Fungi</taxon>
        <taxon>Dikarya</taxon>
        <taxon>Ascomycota</taxon>
        <taxon>Pezizomycotina</taxon>
        <taxon>Dothideomycetes</taxon>
        <taxon>Pleosporomycetidae</taxon>
        <taxon>Pleosporales</taxon>
        <taxon>Pleosporales incertae sedis</taxon>
        <taxon>Lojkania</taxon>
    </lineage>
</organism>
<dbReference type="PANTHER" id="PTHR22928:SF3">
    <property type="entry name" value="TELOMERE-ASSOCIATED PROTEIN RIF1"/>
    <property type="match status" value="1"/>
</dbReference>
<keyword evidence="10" id="KW-1185">Reference proteome</keyword>
<feature type="compositionally biased region" description="Polar residues" evidence="7">
    <location>
        <begin position="1438"/>
        <end position="1464"/>
    </location>
</feature>
<evidence type="ECO:0000256" key="3">
    <source>
        <dbReference type="ARBA" id="ARBA00022454"/>
    </source>
</evidence>
<keyword evidence="4" id="KW-0779">Telomere</keyword>
<feature type="compositionally biased region" description="Polar residues" evidence="7">
    <location>
        <begin position="1474"/>
        <end position="1489"/>
    </location>
</feature>
<feature type="compositionally biased region" description="Polar residues" evidence="7">
    <location>
        <begin position="1213"/>
        <end position="1224"/>
    </location>
</feature>
<feature type="compositionally biased region" description="Polar residues" evidence="7">
    <location>
        <begin position="1499"/>
        <end position="1509"/>
    </location>
</feature>
<evidence type="ECO:0000313" key="10">
    <source>
        <dbReference type="Proteomes" id="UP000800093"/>
    </source>
</evidence>
<dbReference type="EMBL" id="ML986637">
    <property type="protein sequence ID" value="KAF2262681.1"/>
    <property type="molecule type" value="Genomic_DNA"/>
</dbReference>
<feature type="compositionally biased region" description="Polar residues" evidence="7">
    <location>
        <begin position="59"/>
        <end position="76"/>
    </location>
</feature>
<feature type="compositionally biased region" description="Polar residues" evidence="7">
    <location>
        <begin position="1276"/>
        <end position="1297"/>
    </location>
</feature>
<dbReference type="SUPFAM" id="SSF48371">
    <property type="entry name" value="ARM repeat"/>
    <property type="match status" value="1"/>
</dbReference>
<feature type="region of interest" description="Disordered" evidence="7">
    <location>
        <begin position="59"/>
        <end position="80"/>
    </location>
</feature>
<accession>A0A9P4K5W6</accession>
<reference evidence="10" key="1">
    <citation type="journal article" date="2020" name="Stud. Mycol.">
        <title>101 Dothideomycetes genomes: A test case for predicting lifestyles and emergence of pathogens.</title>
        <authorList>
            <person name="Haridas S."/>
            <person name="Albert R."/>
            <person name="Binder M."/>
            <person name="Bloem J."/>
            <person name="LaButti K."/>
            <person name="Salamov A."/>
            <person name="Andreopoulos B."/>
            <person name="Baker S."/>
            <person name="Barry K."/>
            <person name="Bills G."/>
            <person name="Bluhm B."/>
            <person name="Cannon C."/>
            <person name="Castanera R."/>
            <person name="Culley D."/>
            <person name="Daum C."/>
            <person name="Ezra D."/>
            <person name="Gonzalez J."/>
            <person name="Henrissat B."/>
            <person name="Kuo A."/>
            <person name="Liang C."/>
            <person name="Lipzen A."/>
            <person name="Lutzoni F."/>
            <person name="Magnuson J."/>
            <person name="Mondo S."/>
            <person name="Nolan M."/>
            <person name="Ohm R."/>
            <person name="Pangilinan J."/>
            <person name="Park H.-J."/>
            <person name="Ramirez L."/>
            <person name="Alfaro M."/>
            <person name="Sun H."/>
            <person name="Tritt A."/>
            <person name="Yoshinaga Y."/>
            <person name="Zwiers L.-H."/>
            <person name="Turgeon B."/>
            <person name="Goodwin S."/>
            <person name="Spatafora J."/>
            <person name="Crous P."/>
            <person name="Grigoriev I."/>
        </authorList>
    </citation>
    <scope>NUCLEOTIDE SEQUENCE [LARGE SCALE GENOMIC DNA]</scope>
    <source>
        <strain evidence="10">CBS 304.66</strain>
    </source>
</reference>
<dbReference type="InterPro" id="IPR016024">
    <property type="entry name" value="ARM-type_fold"/>
</dbReference>
<keyword evidence="3" id="KW-0158">Chromosome</keyword>